<gene>
    <name evidence="4" type="ORF">C900_04120</name>
</gene>
<dbReference type="EMBL" id="AMZN01000059">
    <property type="protein sequence ID" value="ELR70060.1"/>
    <property type="molecule type" value="Genomic_DNA"/>
</dbReference>
<organism evidence="4 5">
    <name type="scientific">Fulvivirga imtechensis AK7</name>
    <dbReference type="NCBI Taxonomy" id="1237149"/>
    <lineage>
        <taxon>Bacteria</taxon>
        <taxon>Pseudomonadati</taxon>
        <taxon>Bacteroidota</taxon>
        <taxon>Cytophagia</taxon>
        <taxon>Cytophagales</taxon>
        <taxon>Fulvivirgaceae</taxon>
        <taxon>Fulvivirga</taxon>
    </lineage>
</organism>
<dbReference type="InterPro" id="IPR016181">
    <property type="entry name" value="Acyl_CoA_acyltransferase"/>
</dbReference>
<evidence type="ECO:0000256" key="2">
    <source>
        <dbReference type="ARBA" id="ARBA00023315"/>
    </source>
</evidence>
<sequence length="119" mass="13425">MMELDAKLLSGELTEPSADMEIFIAEDAESVPLGFLHIRLGSDHYNSERHAHISDIVVAPEGEGQGIARLLIERGEEWARSQGFRWVTLNVFSQNVHARAVYKRLGFGEDIIKCFKELN</sequence>
<dbReference type="GO" id="GO:0016747">
    <property type="term" value="F:acyltransferase activity, transferring groups other than amino-acyl groups"/>
    <property type="evidence" value="ECO:0007669"/>
    <property type="project" value="InterPro"/>
</dbReference>
<comment type="caution">
    <text evidence="4">The sequence shown here is derived from an EMBL/GenBank/DDBJ whole genome shotgun (WGS) entry which is preliminary data.</text>
</comment>
<dbReference type="PANTHER" id="PTHR43877:SF2">
    <property type="entry name" value="AMINOALKYLPHOSPHONATE N-ACETYLTRANSFERASE-RELATED"/>
    <property type="match status" value="1"/>
</dbReference>
<dbReference type="InterPro" id="IPR050832">
    <property type="entry name" value="Bact_Acetyltransf"/>
</dbReference>
<feature type="domain" description="N-acetyltransferase" evidence="3">
    <location>
        <begin position="1"/>
        <end position="119"/>
    </location>
</feature>
<name>L8JML2_9BACT</name>
<evidence type="ECO:0000259" key="3">
    <source>
        <dbReference type="PROSITE" id="PS51186"/>
    </source>
</evidence>
<dbReference type="CDD" id="cd04301">
    <property type="entry name" value="NAT_SF"/>
    <property type="match status" value="1"/>
</dbReference>
<evidence type="ECO:0000313" key="4">
    <source>
        <dbReference type="EMBL" id="ELR70060.1"/>
    </source>
</evidence>
<dbReference type="STRING" id="1237149.C900_04120"/>
<dbReference type="Gene3D" id="3.40.630.30">
    <property type="match status" value="1"/>
</dbReference>
<dbReference type="Proteomes" id="UP000011135">
    <property type="component" value="Unassembled WGS sequence"/>
</dbReference>
<evidence type="ECO:0000256" key="1">
    <source>
        <dbReference type="ARBA" id="ARBA00022679"/>
    </source>
</evidence>
<accession>L8JML2</accession>
<dbReference type="Pfam" id="PF00583">
    <property type="entry name" value="Acetyltransf_1"/>
    <property type="match status" value="1"/>
</dbReference>
<dbReference type="PANTHER" id="PTHR43877">
    <property type="entry name" value="AMINOALKYLPHOSPHONATE N-ACETYLTRANSFERASE-RELATED-RELATED"/>
    <property type="match status" value="1"/>
</dbReference>
<keyword evidence="5" id="KW-1185">Reference proteome</keyword>
<proteinExistence type="predicted"/>
<evidence type="ECO:0000313" key="5">
    <source>
        <dbReference type="Proteomes" id="UP000011135"/>
    </source>
</evidence>
<reference evidence="4 5" key="1">
    <citation type="submission" date="2012-12" db="EMBL/GenBank/DDBJ databases">
        <title>Genome assembly of Fulvivirga imtechensis AK7.</title>
        <authorList>
            <person name="Nupur N."/>
            <person name="Khatri I."/>
            <person name="Kumar R."/>
            <person name="Subramanian S."/>
            <person name="Pinnaka A."/>
        </authorList>
    </citation>
    <scope>NUCLEOTIDE SEQUENCE [LARGE SCALE GENOMIC DNA]</scope>
    <source>
        <strain evidence="4 5">AK7</strain>
    </source>
</reference>
<protein>
    <submittedName>
        <fullName evidence="4">Ribosomal-protein-alanine acetyltransferase</fullName>
    </submittedName>
</protein>
<keyword evidence="1 4" id="KW-0808">Transferase</keyword>
<dbReference type="SUPFAM" id="SSF55729">
    <property type="entry name" value="Acyl-CoA N-acyltransferases (Nat)"/>
    <property type="match status" value="1"/>
</dbReference>
<dbReference type="PROSITE" id="PS51186">
    <property type="entry name" value="GNAT"/>
    <property type="match status" value="1"/>
</dbReference>
<dbReference type="InterPro" id="IPR000182">
    <property type="entry name" value="GNAT_dom"/>
</dbReference>
<keyword evidence="2" id="KW-0012">Acyltransferase</keyword>
<dbReference type="AlphaFoldDB" id="L8JML2"/>
<dbReference type="eggNOG" id="COG0456">
    <property type="taxonomic scope" value="Bacteria"/>
</dbReference>